<dbReference type="InterPro" id="IPR023799">
    <property type="entry name" value="RbfA_dom_sf"/>
</dbReference>
<dbReference type="SUPFAM" id="SSF89919">
    <property type="entry name" value="Ribosome-binding factor A, RbfA"/>
    <property type="match status" value="1"/>
</dbReference>
<dbReference type="GO" id="GO:0006364">
    <property type="term" value="P:rRNA processing"/>
    <property type="evidence" value="ECO:0007669"/>
    <property type="project" value="InterPro"/>
</dbReference>
<feature type="region of interest" description="Disordered" evidence="1">
    <location>
        <begin position="281"/>
        <end position="327"/>
    </location>
</feature>
<dbReference type="InterPro" id="IPR000238">
    <property type="entry name" value="RbfA"/>
</dbReference>
<dbReference type="EMBL" id="JADBJN010000001">
    <property type="protein sequence ID" value="KAG5681833.1"/>
    <property type="molecule type" value="Genomic_DNA"/>
</dbReference>
<organism evidence="2 3">
    <name type="scientific">Polypedilum vanderplanki</name>
    <name type="common">Sleeping chironomid midge</name>
    <dbReference type="NCBI Taxonomy" id="319348"/>
    <lineage>
        <taxon>Eukaryota</taxon>
        <taxon>Metazoa</taxon>
        <taxon>Ecdysozoa</taxon>
        <taxon>Arthropoda</taxon>
        <taxon>Hexapoda</taxon>
        <taxon>Insecta</taxon>
        <taxon>Pterygota</taxon>
        <taxon>Neoptera</taxon>
        <taxon>Endopterygota</taxon>
        <taxon>Diptera</taxon>
        <taxon>Nematocera</taxon>
        <taxon>Chironomoidea</taxon>
        <taxon>Chironomidae</taxon>
        <taxon>Chironominae</taxon>
        <taxon>Polypedilum</taxon>
        <taxon>Polypedilum</taxon>
    </lineage>
</organism>
<dbReference type="InterPro" id="IPR015946">
    <property type="entry name" value="KH_dom-like_a/b"/>
</dbReference>
<sequence length="327" mass="38337">MAGREKGKRRWIYDENQLPKMVNPTKLSSTTKQGKEANRRVTVLNKLFMKNVTDLMATDLFAEELYGYGLQISNVKVDNDFKKMNIFWIASDMREDGKIEKILKSIAGPLRHELSVLRLMGEVPQINFVKDRMHMKTAEIDAVLKHADFGDDFVPTDPTLFLKSEPMLEMKMPEEMKQKLKEFESSVDLEEEEIEEDMPPMRHDSLGIDHAKIMNKIFASLNKSKQAWESYNHDESFDISISQLAQIKSTPDSISNEIDKLKNEAEMRENFIKFLEKRQWQRRNTPERKKSKRFLEEYEDDESKFDFNSDPIPDGDYLEEDDVKSKF</sequence>
<feature type="compositionally biased region" description="Basic and acidic residues" evidence="1">
    <location>
        <begin position="281"/>
        <end position="296"/>
    </location>
</feature>
<dbReference type="PANTHER" id="PTHR14725">
    <property type="entry name" value="RIBOSOME-BINDING FACTOR A, MITOCHONDRIAL-RELATED"/>
    <property type="match status" value="1"/>
</dbReference>
<dbReference type="Pfam" id="PF02033">
    <property type="entry name" value="RBFA"/>
    <property type="match status" value="1"/>
</dbReference>
<evidence type="ECO:0008006" key="4">
    <source>
        <dbReference type="Google" id="ProtNLM"/>
    </source>
</evidence>
<protein>
    <recommendedName>
        <fullName evidence="4">Ribosome-binding factor A</fullName>
    </recommendedName>
</protein>
<reference evidence="2" key="1">
    <citation type="submission" date="2021-03" db="EMBL/GenBank/DDBJ databases">
        <title>Chromosome level genome of the anhydrobiotic midge Polypedilum vanderplanki.</title>
        <authorList>
            <person name="Yoshida Y."/>
            <person name="Kikawada T."/>
            <person name="Gusev O."/>
        </authorList>
    </citation>
    <scope>NUCLEOTIDE SEQUENCE</scope>
    <source>
        <strain evidence="2">NIAS01</strain>
        <tissue evidence="2">Whole body or cell culture</tissue>
    </source>
</reference>
<keyword evidence="3" id="KW-1185">Reference proteome</keyword>
<dbReference type="Proteomes" id="UP001107558">
    <property type="component" value="Chromosome 1"/>
</dbReference>
<dbReference type="AlphaFoldDB" id="A0A9J6CHY9"/>
<evidence type="ECO:0000256" key="1">
    <source>
        <dbReference type="SAM" id="MobiDB-lite"/>
    </source>
</evidence>
<comment type="caution">
    <text evidence="2">The sequence shown here is derived from an EMBL/GenBank/DDBJ whole genome shotgun (WGS) entry which is preliminary data.</text>
</comment>
<gene>
    <name evidence="2" type="ORF">PVAND_011241</name>
</gene>
<accession>A0A9J6CHY9</accession>
<dbReference type="Gene3D" id="3.30.300.20">
    <property type="match status" value="1"/>
</dbReference>
<evidence type="ECO:0000313" key="3">
    <source>
        <dbReference type="Proteomes" id="UP001107558"/>
    </source>
</evidence>
<dbReference type="PANTHER" id="PTHR14725:SF0">
    <property type="entry name" value="RIBOSOME-BINDING FACTOR A, MITOCHONDRIAL-RELATED"/>
    <property type="match status" value="1"/>
</dbReference>
<dbReference type="InterPro" id="IPR039212">
    <property type="entry name" value="RBFA_mitochondrial"/>
</dbReference>
<evidence type="ECO:0000313" key="2">
    <source>
        <dbReference type="EMBL" id="KAG5681833.1"/>
    </source>
</evidence>
<feature type="compositionally biased region" description="Acidic residues" evidence="1">
    <location>
        <begin position="316"/>
        <end position="327"/>
    </location>
</feature>
<name>A0A9J6CHY9_POLVA</name>
<proteinExistence type="predicted"/>
<dbReference type="OrthoDB" id="418445at2759"/>